<organism evidence="1 2">
    <name type="scientific">Petrimonas mucosa</name>
    <dbReference type="NCBI Taxonomy" id="1642646"/>
    <lineage>
        <taxon>Bacteria</taxon>
        <taxon>Pseudomonadati</taxon>
        <taxon>Bacteroidota</taxon>
        <taxon>Bacteroidia</taxon>
        <taxon>Bacteroidales</taxon>
        <taxon>Dysgonomonadaceae</taxon>
        <taxon>Petrimonas</taxon>
    </lineage>
</organism>
<proteinExistence type="predicted"/>
<dbReference type="InterPro" id="IPR016024">
    <property type="entry name" value="ARM-type_fold"/>
</dbReference>
<dbReference type="Proteomes" id="UP000178485">
    <property type="component" value="Chromosome i"/>
</dbReference>
<evidence type="ECO:0000313" key="2">
    <source>
        <dbReference type="Proteomes" id="UP000178485"/>
    </source>
</evidence>
<protein>
    <recommendedName>
        <fullName evidence="3">DNA alkylation repair enzyme</fullName>
    </recommendedName>
</protein>
<dbReference type="InterPro" id="IPR014825">
    <property type="entry name" value="DNA_alkylation"/>
</dbReference>
<dbReference type="EMBL" id="LT608328">
    <property type="protein sequence ID" value="SCM55732.1"/>
    <property type="molecule type" value="Genomic_DNA"/>
</dbReference>
<sequence length="257" mass="29632">MVLSFLFAGTKIAKLLKISGFKAIFALKIVIIQADMDEVLQRIRGDLRRSMNGVASKSMREKGLDYKLNFGVEIPRLRQLSKRYPADMDLAERLWKLETRELKILASMLYPVDAFDMEKARQWVNEIPNQEIREQVCMNLFQRLEFADKLVEEWTGSDNGEVRATGYWLFARLLIIRSELVNQIDPYAIMEKMVADLESGSYFLRLSAQRALTFLGRSSATFSQKILAAIQDFNSSDDIVKNEIFESLNFEFTNFPG</sequence>
<dbReference type="PANTHER" id="PTHR41291">
    <property type="entry name" value="DNA ALKYLATION REPAIR PROTEIN"/>
    <property type="match status" value="1"/>
</dbReference>
<dbReference type="AlphaFoldDB" id="A0A1G4G4C5"/>
<accession>A0A1G4G4C5</accession>
<keyword evidence="2" id="KW-1185">Reference proteome</keyword>
<dbReference type="Gene3D" id="1.25.10.90">
    <property type="match status" value="1"/>
</dbReference>
<dbReference type="SUPFAM" id="SSF48371">
    <property type="entry name" value="ARM repeat"/>
    <property type="match status" value="1"/>
</dbReference>
<evidence type="ECO:0008006" key="3">
    <source>
        <dbReference type="Google" id="ProtNLM"/>
    </source>
</evidence>
<dbReference type="Pfam" id="PF08713">
    <property type="entry name" value="DNA_alkylation"/>
    <property type="match status" value="1"/>
</dbReference>
<evidence type="ECO:0000313" key="1">
    <source>
        <dbReference type="EMBL" id="SCM55732.1"/>
    </source>
</evidence>
<dbReference type="PANTHER" id="PTHR41291:SF1">
    <property type="entry name" value="DNA ALKYLATION REPAIR PROTEIN"/>
    <property type="match status" value="1"/>
</dbReference>
<gene>
    <name evidence="1" type="ORF">ING2E5A_0537</name>
</gene>
<dbReference type="STRING" id="1642646.ING2E5A_0537"/>
<reference evidence="1 2" key="1">
    <citation type="submission" date="2016-08" db="EMBL/GenBank/DDBJ databases">
        <authorList>
            <person name="Seilhamer J.J."/>
        </authorList>
    </citation>
    <scope>NUCLEOTIDE SEQUENCE [LARGE SCALE GENOMIC DNA]</scope>
    <source>
        <strain evidence="1">ING2-E5A</strain>
    </source>
</reference>
<name>A0A1G4G4C5_9BACT</name>
<dbReference type="KEGG" id="pmuc:ING2E5A_0537"/>